<dbReference type="RefSeq" id="WP_133232566.1">
    <property type="nucleotide sequence ID" value="NZ_SOZE01000017.1"/>
</dbReference>
<name>A0A4Y8SB26_9SPHI</name>
<reference evidence="1 2" key="1">
    <citation type="journal article" date="2017" name="Int. J. Syst. Evol. Microbiol.">
        <title>Mucilaginibacterpsychrotolerans sp. nov., isolated from peatlands.</title>
        <authorList>
            <person name="Deng Y."/>
            <person name="Shen L."/>
            <person name="Xu B."/>
            <person name="Liu Y."/>
            <person name="Gu Z."/>
            <person name="Liu H."/>
            <person name="Zhou Y."/>
        </authorList>
    </citation>
    <scope>NUCLEOTIDE SEQUENCE [LARGE SCALE GENOMIC DNA]</scope>
    <source>
        <strain evidence="1 2">NH7-4</strain>
    </source>
</reference>
<organism evidence="1 2">
    <name type="scientific">Mucilaginibacter psychrotolerans</name>
    <dbReference type="NCBI Taxonomy" id="1524096"/>
    <lineage>
        <taxon>Bacteria</taxon>
        <taxon>Pseudomonadati</taxon>
        <taxon>Bacteroidota</taxon>
        <taxon>Sphingobacteriia</taxon>
        <taxon>Sphingobacteriales</taxon>
        <taxon>Sphingobacteriaceae</taxon>
        <taxon>Mucilaginibacter</taxon>
    </lineage>
</organism>
<protein>
    <submittedName>
        <fullName evidence="1">Uncharacterized protein</fullName>
    </submittedName>
</protein>
<evidence type="ECO:0000313" key="1">
    <source>
        <dbReference type="EMBL" id="TFF36178.1"/>
    </source>
</evidence>
<dbReference type="EMBL" id="SOZE01000017">
    <property type="protein sequence ID" value="TFF36178.1"/>
    <property type="molecule type" value="Genomic_DNA"/>
</dbReference>
<dbReference type="OrthoDB" id="7864288at2"/>
<keyword evidence="2" id="KW-1185">Reference proteome</keyword>
<sequence>MAHINATQIRNFKGYHQHRECTEIGDKLTCRWVFYICGFSFCDNYAFVLKFDGSEELVSIDAEDRILINGRRYGRKHWNH</sequence>
<proteinExistence type="predicted"/>
<dbReference type="Proteomes" id="UP000297540">
    <property type="component" value="Unassembled WGS sequence"/>
</dbReference>
<evidence type="ECO:0000313" key="2">
    <source>
        <dbReference type="Proteomes" id="UP000297540"/>
    </source>
</evidence>
<comment type="caution">
    <text evidence="1">The sequence shown here is derived from an EMBL/GenBank/DDBJ whole genome shotgun (WGS) entry which is preliminary data.</text>
</comment>
<accession>A0A4Y8SB26</accession>
<gene>
    <name evidence="1" type="ORF">E2R66_16685</name>
</gene>
<dbReference type="AlphaFoldDB" id="A0A4Y8SB26"/>